<sequence>GHSVKNCPKSVETPVGVCYRCGSGDHTTKDCKKKGNSFSFATCFVCGGQGHLASACQKNEKGLYPNGGSCKYCGSTQHLVKDCKPTRNKDLEATIGTIDAEQGGDDDDVFVALKMQQEDKIKQDAVPKVPAVKKPKRVVARF</sequence>
<evidence type="ECO:0000313" key="2">
    <source>
        <dbReference type="Proteomes" id="UP001150581"/>
    </source>
</evidence>
<comment type="caution">
    <text evidence="1">The sequence shown here is derived from an EMBL/GenBank/DDBJ whole genome shotgun (WGS) entry which is preliminary data.</text>
</comment>
<accession>A0ACC1HYD4</accession>
<dbReference type="Proteomes" id="UP001150581">
    <property type="component" value="Unassembled WGS sequence"/>
</dbReference>
<dbReference type="EMBL" id="JANBPG010003318">
    <property type="protein sequence ID" value="KAJ1881858.1"/>
    <property type="molecule type" value="Genomic_DNA"/>
</dbReference>
<feature type="non-terminal residue" evidence="1">
    <location>
        <position position="1"/>
    </location>
</feature>
<reference evidence="1" key="1">
    <citation type="submission" date="2022-07" db="EMBL/GenBank/DDBJ databases">
        <title>Phylogenomic reconstructions and comparative analyses of Kickxellomycotina fungi.</title>
        <authorList>
            <person name="Reynolds N.K."/>
            <person name="Stajich J.E."/>
            <person name="Barry K."/>
            <person name="Grigoriev I.V."/>
            <person name="Crous P."/>
            <person name="Smith M.E."/>
        </authorList>
    </citation>
    <scope>NUCLEOTIDE SEQUENCE</scope>
    <source>
        <strain evidence="1">Benny 63K</strain>
    </source>
</reference>
<evidence type="ECO:0000313" key="1">
    <source>
        <dbReference type="EMBL" id="KAJ1881858.1"/>
    </source>
</evidence>
<name>A0ACC1HYD4_9FUNG</name>
<keyword evidence="2" id="KW-1185">Reference proteome</keyword>
<gene>
    <name evidence="1" type="ORF">LPJ66_011247</name>
</gene>
<proteinExistence type="predicted"/>
<protein>
    <submittedName>
        <fullName evidence="1">Uncharacterized protein</fullName>
    </submittedName>
</protein>
<organism evidence="1 2">
    <name type="scientific">Kickxella alabastrina</name>
    <dbReference type="NCBI Taxonomy" id="61397"/>
    <lineage>
        <taxon>Eukaryota</taxon>
        <taxon>Fungi</taxon>
        <taxon>Fungi incertae sedis</taxon>
        <taxon>Zoopagomycota</taxon>
        <taxon>Kickxellomycotina</taxon>
        <taxon>Kickxellomycetes</taxon>
        <taxon>Kickxellales</taxon>
        <taxon>Kickxellaceae</taxon>
        <taxon>Kickxella</taxon>
    </lineage>
</organism>